<evidence type="ECO:0000313" key="13">
    <source>
        <dbReference type="Proteomes" id="UP000308917"/>
    </source>
</evidence>
<keyword evidence="6 9" id="KW-1133">Transmembrane helix</keyword>
<feature type="domain" description="Tripartite ATP-independent periplasmic transporters DctQ component" evidence="11">
    <location>
        <begin position="21"/>
        <end position="145"/>
    </location>
</feature>
<evidence type="ECO:0000256" key="5">
    <source>
        <dbReference type="ARBA" id="ARBA00022692"/>
    </source>
</evidence>
<gene>
    <name evidence="12" type="ORF">E9531_03600</name>
</gene>
<reference evidence="12 13" key="1">
    <citation type="journal article" date="2015" name="Antonie Van Leeuwenhoek">
        <title>Lampropedia puyangensis sp. nov., isolated from symptomatic bark of Populus ? euramericana canker and emended description of Lampropedia hyalina (Ehrenberg 1832) Lee et al. 2004.</title>
        <authorList>
            <person name="Li Y."/>
            <person name="Wang T."/>
            <person name="Piao C.G."/>
            <person name="Wang L.F."/>
            <person name="Tian G.Z."/>
            <person name="Zhu T.H."/>
            <person name="Guo M.W."/>
        </authorList>
    </citation>
    <scope>NUCLEOTIDE SEQUENCE [LARGE SCALE GENOMIC DNA]</scope>
    <source>
        <strain evidence="12 13">2-bin</strain>
    </source>
</reference>
<organism evidence="12 13">
    <name type="scientific">Lampropedia puyangensis</name>
    <dbReference type="NCBI Taxonomy" id="1330072"/>
    <lineage>
        <taxon>Bacteria</taxon>
        <taxon>Pseudomonadati</taxon>
        <taxon>Pseudomonadota</taxon>
        <taxon>Betaproteobacteria</taxon>
        <taxon>Burkholderiales</taxon>
        <taxon>Comamonadaceae</taxon>
        <taxon>Lampropedia</taxon>
    </lineage>
</organism>
<evidence type="ECO:0000256" key="7">
    <source>
        <dbReference type="ARBA" id="ARBA00023136"/>
    </source>
</evidence>
<keyword evidence="3" id="KW-1003">Cell membrane</keyword>
<protein>
    <recommendedName>
        <fullName evidence="9">TRAP transporter small permease protein</fullName>
    </recommendedName>
</protein>
<keyword evidence="13" id="KW-1185">Reference proteome</keyword>
<name>A0A4S8FC99_9BURK</name>
<evidence type="ECO:0000256" key="10">
    <source>
        <dbReference type="SAM" id="MobiDB-lite"/>
    </source>
</evidence>
<dbReference type="GO" id="GO:0022857">
    <property type="term" value="F:transmembrane transporter activity"/>
    <property type="evidence" value="ECO:0007669"/>
    <property type="project" value="UniProtKB-UniRule"/>
</dbReference>
<evidence type="ECO:0000256" key="2">
    <source>
        <dbReference type="ARBA" id="ARBA00022448"/>
    </source>
</evidence>
<keyword evidence="7 9" id="KW-0472">Membrane</keyword>
<comment type="subcellular location">
    <subcellularLocation>
        <location evidence="1 9">Cell inner membrane</location>
        <topology evidence="1 9">Multi-pass membrane protein</topology>
    </subcellularLocation>
</comment>
<keyword evidence="5 9" id="KW-0812">Transmembrane</keyword>
<comment type="function">
    <text evidence="9">Part of the tripartite ATP-independent periplasmic (TRAP) transport system.</text>
</comment>
<keyword evidence="4 9" id="KW-0997">Cell inner membrane</keyword>
<sequence length="204" mass="22658">MKDKLETILATIFGLIFIGLSLIVAFETVIRKVFNVSMQGADELGGYALAIGSTLAFTVALLGRTHVRVDVFFARFPKRMRTTINWLSAVMMMAFALLMALLGWNSLVDSYEYKSVSQTPWATPLVWPQSVWVLCLAIFAIACTVYAVMSTAWLLQRRWQKIDDLLAPKSTQEEVSEELEDLQARSQDEAAPTLTAGSNERGAA</sequence>
<evidence type="ECO:0000256" key="8">
    <source>
        <dbReference type="ARBA" id="ARBA00038436"/>
    </source>
</evidence>
<dbReference type="Pfam" id="PF04290">
    <property type="entry name" value="DctQ"/>
    <property type="match status" value="1"/>
</dbReference>
<evidence type="ECO:0000256" key="9">
    <source>
        <dbReference type="RuleBase" id="RU369079"/>
    </source>
</evidence>
<accession>A0A4S8FC99</accession>
<evidence type="ECO:0000259" key="11">
    <source>
        <dbReference type="Pfam" id="PF04290"/>
    </source>
</evidence>
<evidence type="ECO:0000256" key="4">
    <source>
        <dbReference type="ARBA" id="ARBA00022519"/>
    </source>
</evidence>
<evidence type="ECO:0000313" key="12">
    <source>
        <dbReference type="EMBL" id="THU04485.1"/>
    </source>
</evidence>
<dbReference type="Proteomes" id="UP000308917">
    <property type="component" value="Unassembled WGS sequence"/>
</dbReference>
<evidence type="ECO:0000256" key="1">
    <source>
        <dbReference type="ARBA" id="ARBA00004429"/>
    </source>
</evidence>
<dbReference type="InterPro" id="IPR055348">
    <property type="entry name" value="DctQ"/>
</dbReference>
<dbReference type="GO" id="GO:0005886">
    <property type="term" value="C:plasma membrane"/>
    <property type="evidence" value="ECO:0007669"/>
    <property type="project" value="UniProtKB-SubCell"/>
</dbReference>
<dbReference type="OrthoDB" id="6160477at2"/>
<dbReference type="AlphaFoldDB" id="A0A4S8FC99"/>
<proteinExistence type="inferred from homology"/>
<feature type="transmembrane region" description="Helical" evidence="9">
    <location>
        <begin position="7"/>
        <end position="26"/>
    </location>
</feature>
<feature type="transmembrane region" description="Helical" evidence="9">
    <location>
        <begin position="131"/>
        <end position="155"/>
    </location>
</feature>
<feature type="transmembrane region" description="Helical" evidence="9">
    <location>
        <begin position="84"/>
        <end position="104"/>
    </location>
</feature>
<dbReference type="RefSeq" id="WP_136572381.1">
    <property type="nucleotide sequence ID" value="NZ_STFG01000002.1"/>
</dbReference>
<feature type="region of interest" description="Disordered" evidence="10">
    <location>
        <begin position="173"/>
        <end position="204"/>
    </location>
</feature>
<comment type="subunit">
    <text evidence="9">The complex comprises the extracytoplasmic solute receptor protein and the two transmembrane proteins.</text>
</comment>
<dbReference type="InterPro" id="IPR007387">
    <property type="entry name" value="TRAP_DctQ"/>
</dbReference>
<comment type="similarity">
    <text evidence="8 9">Belongs to the TRAP transporter small permease family.</text>
</comment>
<evidence type="ECO:0000256" key="3">
    <source>
        <dbReference type="ARBA" id="ARBA00022475"/>
    </source>
</evidence>
<evidence type="ECO:0000256" key="6">
    <source>
        <dbReference type="ARBA" id="ARBA00022989"/>
    </source>
</evidence>
<dbReference type="EMBL" id="STFG01000002">
    <property type="protein sequence ID" value="THU04485.1"/>
    <property type="molecule type" value="Genomic_DNA"/>
</dbReference>
<dbReference type="PANTHER" id="PTHR35011">
    <property type="entry name" value="2,3-DIKETO-L-GULONATE TRAP TRANSPORTER SMALL PERMEASE PROTEIN YIAM"/>
    <property type="match status" value="1"/>
</dbReference>
<comment type="caution">
    <text evidence="12">The sequence shown here is derived from an EMBL/GenBank/DDBJ whole genome shotgun (WGS) entry which is preliminary data.</text>
</comment>
<feature type="transmembrane region" description="Helical" evidence="9">
    <location>
        <begin position="46"/>
        <end position="63"/>
    </location>
</feature>
<keyword evidence="2 9" id="KW-0813">Transport</keyword>